<dbReference type="PROSITE" id="PS52029">
    <property type="entry name" value="LD_TPASE"/>
    <property type="match status" value="1"/>
</dbReference>
<dbReference type="GO" id="GO:0016740">
    <property type="term" value="F:transferase activity"/>
    <property type="evidence" value="ECO:0007669"/>
    <property type="project" value="UniProtKB-KW"/>
</dbReference>
<sequence>MFKHKKHKGNFSFFKFLSITFSLFLALFISNLFLNVKYNKTLEEFYVFFNNSKFEEAKETLDNNMITSLKSNKLQDDLSNYFTKIIAKICNALKNEEITKNQATIILSEIKKYNILNSSLDKLIAALNPEMIETNSNINSEVKLETTEKYLELGINCYNSEDYSKAFEYFNLVFNSSNSEDEKSIAKDYIEKCKTKYKNYLLNEADKLAANKYYTNAINLLSQHDTKLIEENDSDISNKISSLKLFREEYDSEADIYTSSAILEAITINNINTLSISSNTNYLIYLNLNEQKTYIYEGNTDNWSLIKSFISSTGVEGKETPKGIFSVINRGEWFFSPEFNQGAKYWVQFMGDYLFHSVPFDESQSTIVDNTLGKPASHGCIRLSVEDAKWLYDNIPNGTKIIIN</sequence>
<evidence type="ECO:0000256" key="6">
    <source>
        <dbReference type="PROSITE-ProRule" id="PRU01373"/>
    </source>
</evidence>
<dbReference type="Proteomes" id="UP000264883">
    <property type="component" value="Chromosome"/>
</dbReference>
<protein>
    <recommendedName>
        <fullName evidence="8">L,D-TPase catalytic domain-containing protein</fullName>
    </recommendedName>
</protein>
<feature type="transmembrane region" description="Helical" evidence="7">
    <location>
        <begin position="12"/>
        <end position="34"/>
    </location>
</feature>
<dbReference type="OrthoDB" id="177750at2"/>
<evidence type="ECO:0000256" key="7">
    <source>
        <dbReference type="SAM" id="Phobius"/>
    </source>
</evidence>
<keyword evidence="10" id="KW-1185">Reference proteome</keyword>
<dbReference type="PANTHER" id="PTHR30582">
    <property type="entry name" value="L,D-TRANSPEPTIDASE"/>
    <property type="match status" value="1"/>
</dbReference>
<evidence type="ECO:0000313" key="9">
    <source>
        <dbReference type="EMBL" id="ASW41977.1"/>
    </source>
</evidence>
<dbReference type="GO" id="GO:0018104">
    <property type="term" value="P:peptidoglycan-protein cross-linking"/>
    <property type="evidence" value="ECO:0007669"/>
    <property type="project" value="TreeGrafter"/>
</dbReference>
<dbReference type="PANTHER" id="PTHR30582:SF2">
    <property type="entry name" value="L,D-TRANSPEPTIDASE YCIB-RELATED"/>
    <property type="match status" value="1"/>
</dbReference>
<keyword evidence="7" id="KW-1133">Transmembrane helix</keyword>
<feature type="active site" description="Nucleophile" evidence="6">
    <location>
        <position position="380"/>
    </location>
</feature>
<dbReference type="RefSeq" id="WP_119864110.1">
    <property type="nucleotide sequence ID" value="NZ_CP016786.1"/>
</dbReference>
<dbReference type="InterPro" id="IPR038063">
    <property type="entry name" value="Transpep_catalytic_dom"/>
</dbReference>
<dbReference type="GO" id="GO:0071972">
    <property type="term" value="F:peptidoglycan L,D-transpeptidase activity"/>
    <property type="evidence" value="ECO:0007669"/>
    <property type="project" value="TreeGrafter"/>
</dbReference>
<dbReference type="GO" id="GO:0008360">
    <property type="term" value="P:regulation of cell shape"/>
    <property type="evidence" value="ECO:0007669"/>
    <property type="project" value="UniProtKB-UniRule"/>
</dbReference>
<evidence type="ECO:0000256" key="3">
    <source>
        <dbReference type="ARBA" id="ARBA00022960"/>
    </source>
</evidence>
<keyword evidence="4 6" id="KW-0573">Peptidoglycan synthesis</keyword>
<dbReference type="InterPro" id="IPR005490">
    <property type="entry name" value="LD_TPept_cat_dom"/>
</dbReference>
<proteinExistence type="predicted"/>
<organism evidence="9 10">
    <name type="scientific">Clostridium isatidis</name>
    <dbReference type="NCBI Taxonomy" id="182773"/>
    <lineage>
        <taxon>Bacteria</taxon>
        <taxon>Bacillati</taxon>
        <taxon>Bacillota</taxon>
        <taxon>Clostridia</taxon>
        <taxon>Eubacteriales</taxon>
        <taxon>Clostridiaceae</taxon>
        <taxon>Clostridium</taxon>
    </lineage>
</organism>
<dbReference type="Gene3D" id="2.40.440.10">
    <property type="entry name" value="L,D-transpeptidase catalytic domain-like"/>
    <property type="match status" value="1"/>
</dbReference>
<dbReference type="SUPFAM" id="SSF141523">
    <property type="entry name" value="L,D-transpeptidase catalytic domain-like"/>
    <property type="match status" value="1"/>
</dbReference>
<keyword evidence="5 6" id="KW-0961">Cell wall biogenesis/degradation</keyword>
<feature type="domain" description="L,D-TPase catalytic" evidence="8">
    <location>
        <begin position="282"/>
        <end position="404"/>
    </location>
</feature>
<dbReference type="CDD" id="cd16913">
    <property type="entry name" value="YkuD_like"/>
    <property type="match status" value="1"/>
</dbReference>
<dbReference type="KEGG" id="cia:BEN51_00160"/>
<keyword evidence="7" id="KW-0472">Membrane</keyword>
<evidence type="ECO:0000256" key="4">
    <source>
        <dbReference type="ARBA" id="ARBA00022984"/>
    </source>
</evidence>
<comment type="pathway">
    <text evidence="1 6">Cell wall biogenesis; peptidoglycan biosynthesis.</text>
</comment>
<name>A0A343J8W9_9CLOT</name>
<evidence type="ECO:0000259" key="8">
    <source>
        <dbReference type="PROSITE" id="PS52029"/>
    </source>
</evidence>
<accession>A0A343J8W9</accession>
<keyword evidence="7" id="KW-0812">Transmembrane</keyword>
<dbReference type="InterPro" id="IPR050979">
    <property type="entry name" value="LD-transpeptidase"/>
</dbReference>
<keyword evidence="2" id="KW-0808">Transferase</keyword>
<dbReference type="AlphaFoldDB" id="A0A343J8W9"/>
<evidence type="ECO:0000256" key="1">
    <source>
        <dbReference type="ARBA" id="ARBA00004752"/>
    </source>
</evidence>
<reference evidence="9 10" key="1">
    <citation type="submission" date="2016-08" db="EMBL/GenBank/DDBJ databases">
        <title>Complete Genome Sequence Of The Indigo Reducing Clostridium isatidis DSM15098.</title>
        <authorList>
            <person name="Little G.T."/>
            <person name="Minton N.P."/>
        </authorList>
    </citation>
    <scope>NUCLEOTIDE SEQUENCE [LARGE SCALE GENOMIC DNA]</scope>
    <source>
        <strain evidence="9 10">DSM 15098</strain>
    </source>
</reference>
<evidence type="ECO:0000256" key="5">
    <source>
        <dbReference type="ARBA" id="ARBA00023316"/>
    </source>
</evidence>
<evidence type="ECO:0000313" key="10">
    <source>
        <dbReference type="Proteomes" id="UP000264883"/>
    </source>
</evidence>
<feature type="active site" description="Proton donor/acceptor" evidence="6">
    <location>
        <position position="356"/>
    </location>
</feature>
<keyword evidence="3 6" id="KW-0133">Cell shape</keyword>
<dbReference type="GO" id="GO:0005576">
    <property type="term" value="C:extracellular region"/>
    <property type="evidence" value="ECO:0007669"/>
    <property type="project" value="TreeGrafter"/>
</dbReference>
<dbReference type="Pfam" id="PF03734">
    <property type="entry name" value="YkuD"/>
    <property type="match status" value="1"/>
</dbReference>
<dbReference type="EMBL" id="CP016786">
    <property type="protein sequence ID" value="ASW41977.1"/>
    <property type="molecule type" value="Genomic_DNA"/>
</dbReference>
<evidence type="ECO:0000256" key="2">
    <source>
        <dbReference type="ARBA" id="ARBA00022679"/>
    </source>
</evidence>
<dbReference type="UniPathway" id="UPA00219"/>
<dbReference type="GO" id="GO:0071555">
    <property type="term" value="P:cell wall organization"/>
    <property type="evidence" value="ECO:0007669"/>
    <property type="project" value="UniProtKB-UniRule"/>
</dbReference>
<gene>
    <name evidence="9" type="ORF">BEN51_00160</name>
</gene>